<keyword evidence="10" id="KW-1185">Reference proteome</keyword>
<dbReference type="GO" id="GO:0016973">
    <property type="term" value="P:poly(A)+ mRNA export from nucleus"/>
    <property type="evidence" value="ECO:0007669"/>
    <property type="project" value="TreeGrafter"/>
</dbReference>
<dbReference type="AlphaFoldDB" id="L5KNV8"/>
<evidence type="ECO:0000313" key="10">
    <source>
        <dbReference type="Proteomes" id="UP000010552"/>
    </source>
</evidence>
<evidence type="ECO:0000256" key="7">
    <source>
        <dbReference type="ARBA" id="ARBA00023242"/>
    </source>
</evidence>
<accession>L5KNV8</accession>
<protein>
    <submittedName>
        <fullName evidence="9">Nuclear RNA export factor 2</fullName>
    </submittedName>
</protein>
<dbReference type="Gene3D" id="1.10.8.10">
    <property type="entry name" value="DNA helicase RuvA subunit, C-terminal domain"/>
    <property type="match status" value="1"/>
</dbReference>
<gene>
    <name evidence="9" type="ORF">PAL_GLEAN10000261</name>
</gene>
<reference evidence="10" key="1">
    <citation type="journal article" date="2013" name="Science">
        <title>Comparative analysis of bat genomes provides insight into the evolution of flight and immunity.</title>
        <authorList>
            <person name="Zhang G."/>
            <person name="Cowled C."/>
            <person name="Shi Z."/>
            <person name="Huang Z."/>
            <person name="Bishop-Lilly K.A."/>
            <person name="Fang X."/>
            <person name="Wynne J.W."/>
            <person name="Xiong Z."/>
            <person name="Baker M.L."/>
            <person name="Zhao W."/>
            <person name="Tachedjian M."/>
            <person name="Zhu Y."/>
            <person name="Zhou P."/>
            <person name="Jiang X."/>
            <person name="Ng J."/>
            <person name="Yang L."/>
            <person name="Wu L."/>
            <person name="Xiao J."/>
            <person name="Feng Y."/>
            <person name="Chen Y."/>
            <person name="Sun X."/>
            <person name="Zhang Y."/>
            <person name="Marsh G.A."/>
            <person name="Crameri G."/>
            <person name="Broder C.C."/>
            <person name="Frey K.G."/>
            <person name="Wang L.F."/>
            <person name="Wang J."/>
        </authorList>
    </citation>
    <scope>NUCLEOTIDE SEQUENCE [LARGE SCALE GENOMIC DNA]</scope>
</reference>
<evidence type="ECO:0000256" key="2">
    <source>
        <dbReference type="ARBA" id="ARBA00009285"/>
    </source>
</evidence>
<dbReference type="Proteomes" id="UP000010552">
    <property type="component" value="Unassembled WGS sequence"/>
</dbReference>
<dbReference type="PANTHER" id="PTHR10662:SF15">
    <property type="entry name" value="NUCLEAR RNA EXPORT FACTOR 5"/>
    <property type="match status" value="1"/>
</dbReference>
<keyword evidence="5" id="KW-0677">Repeat</keyword>
<dbReference type="InterPro" id="IPR009060">
    <property type="entry name" value="UBA-like_sf"/>
</dbReference>
<keyword evidence="3" id="KW-0813">Transport</keyword>
<keyword evidence="6" id="KW-0509">mRNA transport</keyword>
<dbReference type="PANTHER" id="PTHR10662">
    <property type="entry name" value="NUCLEAR RNA EXPORT FACTOR"/>
    <property type="match status" value="1"/>
</dbReference>
<keyword evidence="4" id="KW-0433">Leucine-rich repeat</keyword>
<dbReference type="GO" id="GO:0003723">
    <property type="term" value="F:RNA binding"/>
    <property type="evidence" value="ECO:0007669"/>
    <property type="project" value="TreeGrafter"/>
</dbReference>
<dbReference type="InParanoid" id="L5KNV8"/>
<dbReference type="CDD" id="cd14342">
    <property type="entry name" value="UBA_TAP-C"/>
    <property type="match status" value="1"/>
</dbReference>
<comment type="subcellular location">
    <subcellularLocation>
        <location evidence="1">Nucleus</location>
    </subcellularLocation>
</comment>
<dbReference type="Pfam" id="PF03943">
    <property type="entry name" value="TAP_C"/>
    <property type="match status" value="1"/>
</dbReference>
<evidence type="ECO:0000256" key="4">
    <source>
        <dbReference type="ARBA" id="ARBA00022614"/>
    </source>
</evidence>
<evidence type="ECO:0000313" key="9">
    <source>
        <dbReference type="EMBL" id="ELK12880.1"/>
    </source>
</evidence>
<dbReference type="GO" id="GO:0005634">
    <property type="term" value="C:nucleus"/>
    <property type="evidence" value="ECO:0007669"/>
    <property type="project" value="UniProtKB-SubCell"/>
</dbReference>
<dbReference type="InterPro" id="IPR030217">
    <property type="entry name" value="NXF_fam"/>
</dbReference>
<evidence type="ECO:0000259" key="8">
    <source>
        <dbReference type="PROSITE" id="PS51281"/>
    </source>
</evidence>
<name>L5KNV8_PTEAL</name>
<feature type="domain" description="TAP-C" evidence="8">
    <location>
        <begin position="144"/>
        <end position="199"/>
    </location>
</feature>
<dbReference type="SMART" id="SM00804">
    <property type="entry name" value="TAP_C"/>
    <property type="match status" value="1"/>
</dbReference>
<evidence type="ECO:0000256" key="1">
    <source>
        <dbReference type="ARBA" id="ARBA00004123"/>
    </source>
</evidence>
<dbReference type="PROSITE" id="PS51281">
    <property type="entry name" value="TAP_C"/>
    <property type="match status" value="1"/>
</dbReference>
<dbReference type="EMBL" id="KB030641">
    <property type="protein sequence ID" value="ELK12880.1"/>
    <property type="molecule type" value="Genomic_DNA"/>
</dbReference>
<dbReference type="InterPro" id="IPR005637">
    <property type="entry name" value="TAP_C_dom"/>
</dbReference>
<dbReference type="SUPFAM" id="SSF46934">
    <property type="entry name" value="UBA-like"/>
    <property type="match status" value="1"/>
</dbReference>
<evidence type="ECO:0000256" key="6">
    <source>
        <dbReference type="ARBA" id="ARBA00022816"/>
    </source>
</evidence>
<organism evidence="9 10">
    <name type="scientific">Pteropus alecto</name>
    <name type="common">Black flying fox</name>
    <dbReference type="NCBI Taxonomy" id="9402"/>
    <lineage>
        <taxon>Eukaryota</taxon>
        <taxon>Metazoa</taxon>
        <taxon>Chordata</taxon>
        <taxon>Craniata</taxon>
        <taxon>Vertebrata</taxon>
        <taxon>Euteleostomi</taxon>
        <taxon>Mammalia</taxon>
        <taxon>Eutheria</taxon>
        <taxon>Laurasiatheria</taxon>
        <taxon>Chiroptera</taxon>
        <taxon>Yinpterochiroptera</taxon>
        <taxon>Pteropodoidea</taxon>
        <taxon>Pteropodidae</taxon>
        <taxon>Pteropodinae</taxon>
        <taxon>Pteropus</taxon>
    </lineage>
</organism>
<sequence length="200" mass="22640">MEMEKEKGEGERGSRTLSRQSRIFLVLDSAIRKCFTKLLHLDSQELPQPIATDIVDLEIIGLQCPHLVRYYLIYDYGDRQSFHSAYHDKACFSLTIPFNPKDPSLLCIMNDGLIVGNARTKETQSAFSIPVPTPTSSSMPSLSTEQQKMVQVISALSEMNFQLSQKCLQDNEWNYARAGQVFTMLKTKGTIPEEAFKQIP</sequence>
<dbReference type="Gene3D" id="3.10.450.50">
    <property type="match status" value="1"/>
</dbReference>
<dbReference type="STRING" id="9402.L5KNV8"/>
<evidence type="ECO:0000256" key="5">
    <source>
        <dbReference type="ARBA" id="ARBA00022737"/>
    </source>
</evidence>
<keyword evidence="7" id="KW-0539">Nucleus</keyword>
<dbReference type="SUPFAM" id="SSF54427">
    <property type="entry name" value="NTF2-like"/>
    <property type="match status" value="1"/>
</dbReference>
<evidence type="ECO:0000256" key="3">
    <source>
        <dbReference type="ARBA" id="ARBA00022448"/>
    </source>
</evidence>
<dbReference type="InterPro" id="IPR032710">
    <property type="entry name" value="NTF2-like_dom_sf"/>
</dbReference>
<dbReference type="FunFam" id="1.10.8.10:FF:000018">
    <property type="entry name" value="Nuclear RNA export factor 1"/>
    <property type="match status" value="1"/>
</dbReference>
<proteinExistence type="inferred from homology"/>
<comment type="similarity">
    <text evidence="2">Belongs to the NXF family.</text>
</comment>